<organism evidence="2 3">
    <name type="scientific">Allacma fusca</name>
    <dbReference type="NCBI Taxonomy" id="39272"/>
    <lineage>
        <taxon>Eukaryota</taxon>
        <taxon>Metazoa</taxon>
        <taxon>Ecdysozoa</taxon>
        <taxon>Arthropoda</taxon>
        <taxon>Hexapoda</taxon>
        <taxon>Collembola</taxon>
        <taxon>Symphypleona</taxon>
        <taxon>Sminthuridae</taxon>
        <taxon>Allacma</taxon>
    </lineage>
</organism>
<feature type="domain" description="Ig-like" evidence="1">
    <location>
        <begin position="25"/>
        <end position="135"/>
    </location>
</feature>
<dbReference type="OrthoDB" id="6345017at2759"/>
<evidence type="ECO:0000313" key="2">
    <source>
        <dbReference type="EMBL" id="CAG7835077.1"/>
    </source>
</evidence>
<proteinExistence type="predicted"/>
<dbReference type="EMBL" id="CAJVCH010570510">
    <property type="protein sequence ID" value="CAG7835077.1"/>
    <property type="molecule type" value="Genomic_DNA"/>
</dbReference>
<sequence length="251" mass="27877">MNLAVAFRTVVLKTCFSIFIGSSIPIVLSENPLLNNSAVVENKVVWTDLDQNASVLCKSPNSEPLQDCFWEKTNSDNTVATFHVPATYEQISLGYSYYGRGFPQGDCGITIESIESKDFGNWSCNIVMELCTTLTGTVQVFQMVKPEILNKEELKELQDFQNGTAKINLTCCINYSTNGSTPPDLHFQLDSGSAQIEANSEHTQNNLLSCIIWVDAIFTYQQNGHDLRCRADYASYPKTSAISEPMKLNIA</sequence>
<reference evidence="2" key="1">
    <citation type="submission" date="2021-06" db="EMBL/GenBank/DDBJ databases">
        <authorList>
            <person name="Hodson N. C."/>
            <person name="Mongue J. A."/>
            <person name="Jaron S. K."/>
        </authorList>
    </citation>
    <scope>NUCLEOTIDE SEQUENCE</scope>
</reference>
<dbReference type="Pfam" id="PF07686">
    <property type="entry name" value="V-set"/>
    <property type="match status" value="1"/>
</dbReference>
<dbReference type="AlphaFoldDB" id="A0A8J2Q026"/>
<dbReference type="InterPro" id="IPR007110">
    <property type="entry name" value="Ig-like_dom"/>
</dbReference>
<gene>
    <name evidence="2" type="ORF">AFUS01_LOCUS44501</name>
</gene>
<protein>
    <recommendedName>
        <fullName evidence="1">Ig-like domain-containing protein</fullName>
    </recommendedName>
</protein>
<feature type="non-terminal residue" evidence="2">
    <location>
        <position position="1"/>
    </location>
</feature>
<dbReference type="InterPro" id="IPR013106">
    <property type="entry name" value="Ig_V-set"/>
</dbReference>
<dbReference type="Proteomes" id="UP000708208">
    <property type="component" value="Unassembled WGS sequence"/>
</dbReference>
<keyword evidence="3" id="KW-1185">Reference proteome</keyword>
<accession>A0A8J2Q026</accession>
<dbReference type="PROSITE" id="PS50835">
    <property type="entry name" value="IG_LIKE"/>
    <property type="match status" value="1"/>
</dbReference>
<evidence type="ECO:0000259" key="1">
    <source>
        <dbReference type="PROSITE" id="PS50835"/>
    </source>
</evidence>
<name>A0A8J2Q026_9HEXA</name>
<comment type="caution">
    <text evidence="2">The sequence shown here is derived from an EMBL/GenBank/DDBJ whole genome shotgun (WGS) entry which is preliminary data.</text>
</comment>
<evidence type="ECO:0000313" key="3">
    <source>
        <dbReference type="Proteomes" id="UP000708208"/>
    </source>
</evidence>